<keyword evidence="3" id="KW-1185">Reference proteome</keyword>
<dbReference type="EMBL" id="JAINUG010000148">
    <property type="protein sequence ID" value="KAJ8392266.1"/>
    <property type="molecule type" value="Genomic_DNA"/>
</dbReference>
<organism evidence="2 3">
    <name type="scientific">Aldrovandia affinis</name>
    <dbReference type="NCBI Taxonomy" id="143900"/>
    <lineage>
        <taxon>Eukaryota</taxon>
        <taxon>Metazoa</taxon>
        <taxon>Chordata</taxon>
        <taxon>Craniata</taxon>
        <taxon>Vertebrata</taxon>
        <taxon>Euteleostomi</taxon>
        <taxon>Actinopterygii</taxon>
        <taxon>Neopterygii</taxon>
        <taxon>Teleostei</taxon>
        <taxon>Notacanthiformes</taxon>
        <taxon>Halosauridae</taxon>
        <taxon>Aldrovandia</taxon>
    </lineage>
</organism>
<comment type="caution">
    <text evidence="2">The sequence shown here is derived from an EMBL/GenBank/DDBJ whole genome shotgun (WGS) entry which is preliminary data.</text>
</comment>
<feature type="signal peptide" evidence="1">
    <location>
        <begin position="1"/>
        <end position="21"/>
    </location>
</feature>
<feature type="chain" id="PRO_5041975715" description="Secreted protein" evidence="1">
    <location>
        <begin position="22"/>
        <end position="83"/>
    </location>
</feature>
<sequence>MVFLSLSLTFAPLSWVSGARAAARTRGFALCEKGRIIGSVRRPQPISTQRRCRRLRQRRTFSGLRNVAVPMAQSVSKEQTLYG</sequence>
<protein>
    <recommendedName>
        <fullName evidence="4">Secreted protein</fullName>
    </recommendedName>
</protein>
<proteinExistence type="predicted"/>
<evidence type="ECO:0000256" key="1">
    <source>
        <dbReference type="SAM" id="SignalP"/>
    </source>
</evidence>
<name>A0AAD7RXK6_9TELE</name>
<dbReference type="Proteomes" id="UP001221898">
    <property type="component" value="Unassembled WGS sequence"/>
</dbReference>
<accession>A0AAD7RXK6</accession>
<dbReference type="AlphaFoldDB" id="A0AAD7RXK6"/>
<gene>
    <name evidence="2" type="ORF">AAFF_G00078340</name>
</gene>
<evidence type="ECO:0008006" key="4">
    <source>
        <dbReference type="Google" id="ProtNLM"/>
    </source>
</evidence>
<keyword evidence="1" id="KW-0732">Signal</keyword>
<evidence type="ECO:0000313" key="3">
    <source>
        <dbReference type="Proteomes" id="UP001221898"/>
    </source>
</evidence>
<reference evidence="2" key="1">
    <citation type="journal article" date="2023" name="Science">
        <title>Genome structures resolve the early diversification of teleost fishes.</title>
        <authorList>
            <person name="Parey E."/>
            <person name="Louis A."/>
            <person name="Montfort J."/>
            <person name="Bouchez O."/>
            <person name="Roques C."/>
            <person name="Iampietro C."/>
            <person name="Lluch J."/>
            <person name="Castinel A."/>
            <person name="Donnadieu C."/>
            <person name="Desvignes T."/>
            <person name="Floi Bucao C."/>
            <person name="Jouanno E."/>
            <person name="Wen M."/>
            <person name="Mejri S."/>
            <person name="Dirks R."/>
            <person name="Jansen H."/>
            <person name="Henkel C."/>
            <person name="Chen W.J."/>
            <person name="Zahm M."/>
            <person name="Cabau C."/>
            <person name="Klopp C."/>
            <person name="Thompson A.W."/>
            <person name="Robinson-Rechavi M."/>
            <person name="Braasch I."/>
            <person name="Lecointre G."/>
            <person name="Bobe J."/>
            <person name="Postlethwait J.H."/>
            <person name="Berthelot C."/>
            <person name="Roest Crollius H."/>
            <person name="Guiguen Y."/>
        </authorList>
    </citation>
    <scope>NUCLEOTIDE SEQUENCE</scope>
    <source>
        <strain evidence="2">NC1722</strain>
    </source>
</reference>
<evidence type="ECO:0000313" key="2">
    <source>
        <dbReference type="EMBL" id="KAJ8392266.1"/>
    </source>
</evidence>